<dbReference type="RefSeq" id="WP_044833040.1">
    <property type="nucleotide sequence ID" value="NZ_CP059735.1"/>
</dbReference>
<dbReference type="InterPro" id="IPR039420">
    <property type="entry name" value="WalR-like"/>
</dbReference>
<evidence type="ECO:0000256" key="6">
    <source>
        <dbReference type="PROSITE-ProRule" id="PRU00169"/>
    </source>
</evidence>
<feature type="domain" description="OmpR/PhoB-type" evidence="9">
    <location>
        <begin position="125"/>
        <end position="222"/>
    </location>
</feature>
<dbReference type="CDD" id="cd17574">
    <property type="entry name" value="REC_OmpR"/>
    <property type="match status" value="1"/>
</dbReference>
<dbReference type="GO" id="GO:0032993">
    <property type="term" value="C:protein-DNA complex"/>
    <property type="evidence" value="ECO:0007669"/>
    <property type="project" value="TreeGrafter"/>
</dbReference>
<evidence type="ECO:0000259" key="9">
    <source>
        <dbReference type="PROSITE" id="PS51755"/>
    </source>
</evidence>
<dbReference type="InterPro" id="IPR016032">
    <property type="entry name" value="Sig_transdc_resp-reg_C-effctor"/>
</dbReference>
<feature type="domain" description="Response regulatory" evidence="8">
    <location>
        <begin position="4"/>
        <end position="118"/>
    </location>
</feature>
<proteinExistence type="predicted"/>
<keyword evidence="1 6" id="KW-0597">Phosphoprotein</keyword>
<keyword evidence="11" id="KW-1185">Reference proteome</keyword>
<dbReference type="InterPro" id="IPR001867">
    <property type="entry name" value="OmpR/PhoB-type_DNA-bd"/>
</dbReference>
<feature type="DNA-binding region" description="OmpR/PhoB-type" evidence="7">
    <location>
        <begin position="125"/>
        <end position="222"/>
    </location>
</feature>
<dbReference type="GO" id="GO:0005829">
    <property type="term" value="C:cytosol"/>
    <property type="evidence" value="ECO:0007669"/>
    <property type="project" value="TreeGrafter"/>
</dbReference>
<dbReference type="SUPFAM" id="SSF46894">
    <property type="entry name" value="C-terminal effector domain of the bipartite response regulators"/>
    <property type="match status" value="1"/>
</dbReference>
<dbReference type="InterPro" id="IPR011006">
    <property type="entry name" value="CheY-like_superfamily"/>
</dbReference>
<protein>
    <submittedName>
        <fullName evidence="10">Response regulator transcription factor</fullName>
    </submittedName>
</protein>
<dbReference type="GO" id="GO:0000156">
    <property type="term" value="F:phosphorelay response regulator activity"/>
    <property type="evidence" value="ECO:0007669"/>
    <property type="project" value="TreeGrafter"/>
</dbReference>
<dbReference type="InterPro" id="IPR036388">
    <property type="entry name" value="WH-like_DNA-bd_sf"/>
</dbReference>
<dbReference type="KEGG" id="tact:SG35_025755"/>
<evidence type="ECO:0000256" key="1">
    <source>
        <dbReference type="ARBA" id="ARBA00022553"/>
    </source>
</evidence>
<dbReference type="PROSITE" id="PS51755">
    <property type="entry name" value="OMPR_PHOB"/>
    <property type="match status" value="1"/>
</dbReference>
<organism evidence="10 11">
    <name type="scientific">Thalassomonas actiniarum</name>
    <dbReference type="NCBI Taxonomy" id="485447"/>
    <lineage>
        <taxon>Bacteria</taxon>
        <taxon>Pseudomonadati</taxon>
        <taxon>Pseudomonadota</taxon>
        <taxon>Gammaproteobacteria</taxon>
        <taxon>Alteromonadales</taxon>
        <taxon>Colwelliaceae</taxon>
        <taxon>Thalassomonas</taxon>
    </lineage>
</organism>
<dbReference type="AlphaFoldDB" id="A0AAE9YP35"/>
<dbReference type="SMART" id="SM00862">
    <property type="entry name" value="Trans_reg_C"/>
    <property type="match status" value="1"/>
</dbReference>
<dbReference type="Pfam" id="PF00072">
    <property type="entry name" value="Response_reg"/>
    <property type="match status" value="1"/>
</dbReference>
<evidence type="ECO:0000256" key="2">
    <source>
        <dbReference type="ARBA" id="ARBA00023012"/>
    </source>
</evidence>
<dbReference type="PANTHER" id="PTHR48111:SF22">
    <property type="entry name" value="REGULATOR OF RPOS"/>
    <property type="match status" value="1"/>
</dbReference>
<dbReference type="GO" id="GO:0000976">
    <property type="term" value="F:transcription cis-regulatory region binding"/>
    <property type="evidence" value="ECO:0007669"/>
    <property type="project" value="TreeGrafter"/>
</dbReference>
<dbReference type="PROSITE" id="PS50110">
    <property type="entry name" value="RESPONSE_REGULATORY"/>
    <property type="match status" value="1"/>
</dbReference>
<dbReference type="Proteomes" id="UP000032568">
    <property type="component" value="Chromosome"/>
</dbReference>
<feature type="modified residue" description="4-aspartylphosphate" evidence="6">
    <location>
        <position position="53"/>
    </location>
</feature>
<accession>A0AAE9YP35</accession>
<evidence type="ECO:0000313" key="10">
    <source>
        <dbReference type="EMBL" id="WDD98615.1"/>
    </source>
</evidence>
<evidence type="ECO:0000256" key="3">
    <source>
        <dbReference type="ARBA" id="ARBA00023015"/>
    </source>
</evidence>
<dbReference type="SMART" id="SM00448">
    <property type="entry name" value="REC"/>
    <property type="match status" value="1"/>
</dbReference>
<dbReference type="Pfam" id="PF00486">
    <property type="entry name" value="Trans_reg_C"/>
    <property type="match status" value="1"/>
</dbReference>
<dbReference type="Gene3D" id="1.10.10.10">
    <property type="entry name" value="Winged helix-like DNA-binding domain superfamily/Winged helix DNA-binding domain"/>
    <property type="match status" value="1"/>
</dbReference>
<keyword evidence="5" id="KW-0804">Transcription</keyword>
<evidence type="ECO:0000259" key="8">
    <source>
        <dbReference type="PROSITE" id="PS50110"/>
    </source>
</evidence>
<dbReference type="InterPro" id="IPR001789">
    <property type="entry name" value="Sig_transdc_resp-reg_receiver"/>
</dbReference>
<dbReference type="GO" id="GO:0006355">
    <property type="term" value="P:regulation of DNA-templated transcription"/>
    <property type="evidence" value="ECO:0007669"/>
    <property type="project" value="InterPro"/>
</dbReference>
<dbReference type="PANTHER" id="PTHR48111">
    <property type="entry name" value="REGULATOR OF RPOS"/>
    <property type="match status" value="1"/>
</dbReference>
<keyword evidence="4 7" id="KW-0238">DNA-binding</keyword>
<keyword evidence="2" id="KW-0902">Two-component regulatory system</keyword>
<evidence type="ECO:0000313" key="11">
    <source>
        <dbReference type="Proteomes" id="UP000032568"/>
    </source>
</evidence>
<reference evidence="10 11" key="1">
    <citation type="journal article" date="2015" name="Genome Announc.">
        <title>Draft Genome Sequences of Marine Isolates of Thalassomonas viridans and Thalassomonas actiniarum.</title>
        <authorList>
            <person name="Olonade I."/>
            <person name="van Zyl L.J."/>
            <person name="Trindade M."/>
        </authorList>
    </citation>
    <scope>NUCLEOTIDE SEQUENCE [LARGE SCALE GENOMIC DNA]</scope>
    <source>
        <strain evidence="10 11">A5K-106</strain>
    </source>
</reference>
<dbReference type="SUPFAM" id="SSF52172">
    <property type="entry name" value="CheY-like"/>
    <property type="match status" value="1"/>
</dbReference>
<sequence>MSINILLVEDDIDLAATVVDYFEVESISCDHAANGVHGLALVEAHDYQVILLDINLPEMDGFTLCQKIRDSSNDTPILMLTARDTLVDKVAGFDAGTDDYLVKPFEIEELLIRVVALSKRRSGQVSKLSVGKLVLQLKERVAFFDGRELKLTPITFKLLEKLMRESAKPVSRAVLMHAVWGEEQPDSNSLKVHIHHLRKQLEKVQADLSIETEPGFGFTLREKAAL</sequence>
<name>A0AAE9YP35_9GAMM</name>
<reference evidence="10 11" key="2">
    <citation type="journal article" date="2022" name="Mar. Drugs">
        <title>Bioassay-Guided Fractionation Leads to the Detection of Cholic Acid Generated by the Rare Thalassomonas sp.</title>
        <authorList>
            <person name="Pheiffer F."/>
            <person name="Schneider Y.K."/>
            <person name="Hansen E.H."/>
            <person name="Andersen J.H."/>
            <person name="Isaksson J."/>
            <person name="Busche T."/>
            <person name="R C."/>
            <person name="Kalinowski J."/>
            <person name="Zyl L.V."/>
            <person name="Trindade M."/>
        </authorList>
    </citation>
    <scope>NUCLEOTIDE SEQUENCE [LARGE SCALE GENOMIC DNA]</scope>
    <source>
        <strain evidence="10 11">A5K-106</strain>
    </source>
</reference>
<evidence type="ECO:0000256" key="5">
    <source>
        <dbReference type="ARBA" id="ARBA00023163"/>
    </source>
</evidence>
<evidence type="ECO:0000256" key="4">
    <source>
        <dbReference type="ARBA" id="ARBA00023125"/>
    </source>
</evidence>
<dbReference type="Gene3D" id="6.10.250.690">
    <property type="match status" value="1"/>
</dbReference>
<gene>
    <name evidence="10" type="ORF">SG35_025755</name>
</gene>
<dbReference type="Gene3D" id="3.40.50.2300">
    <property type="match status" value="1"/>
</dbReference>
<dbReference type="CDD" id="cd00383">
    <property type="entry name" value="trans_reg_C"/>
    <property type="match status" value="1"/>
</dbReference>
<keyword evidence="3" id="KW-0805">Transcription regulation</keyword>
<evidence type="ECO:0000256" key="7">
    <source>
        <dbReference type="PROSITE-ProRule" id="PRU01091"/>
    </source>
</evidence>
<dbReference type="EMBL" id="CP059735">
    <property type="protein sequence ID" value="WDD98615.1"/>
    <property type="molecule type" value="Genomic_DNA"/>
</dbReference>